<dbReference type="EMBL" id="JBBMFP010000011">
    <property type="protein sequence ID" value="MEQ2432125.1"/>
    <property type="molecule type" value="Genomic_DNA"/>
</dbReference>
<organism evidence="1 2">
    <name type="scientific">Blautia caccae</name>
    <dbReference type="NCBI Taxonomy" id="3133175"/>
    <lineage>
        <taxon>Bacteria</taxon>
        <taxon>Bacillati</taxon>
        <taxon>Bacillota</taxon>
        <taxon>Clostridia</taxon>
        <taxon>Lachnospirales</taxon>
        <taxon>Lachnospiraceae</taxon>
        <taxon>Blautia</taxon>
    </lineage>
</organism>
<dbReference type="RefSeq" id="WP_148393158.1">
    <property type="nucleotide sequence ID" value="NZ_JBBMFP010000011.1"/>
</dbReference>
<comment type="caution">
    <text evidence="1">The sequence shown here is derived from an EMBL/GenBank/DDBJ whole genome shotgun (WGS) entry which is preliminary data.</text>
</comment>
<name>A0ABV1DP14_9FIRM</name>
<keyword evidence="2" id="KW-1185">Reference proteome</keyword>
<accession>A0ABV1DP14</accession>
<proteinExistence type="predicted"/>
<dbReference type="Pfam" id="PF13151">
    <property type="entry name" value="DUF3990"/>
    <property type="match status" value="1"/>
</dbReference>
<dbReference type="InterPro" id="IPR025051">
    <property type="entry name" value="DUF3990"/>
</dbReference>
<protein>
    <submittedName>
        <fullName evidence="1">DUF3990 domain-containing protein</fullName>
    </submittedName>
</protein>
<sequence length="226" mass="26292">MSKLILYHGSPEIIQSPVYGKGKINNDYGCGFYCTEHLELAKEWACTEGTDGYVNQYEVETERLRILNLSAGEYTILHWLSLLVTHRKIRISTPVMKMGIEWLTNSFSIDLGRWDVVIGYRADDSYFSFARAFLNNEISLSQLSVAMRLGKLGEQFVLKSQKAFDTIKFLSYVPVDNRQYYVKRKSRDDEARAAFRAELEENDLDGLYMRDILRQEVKPDDPRLRY</sequence>
<gene>
    <name evidence="1" type="ORF">WMO65_14050</name>
</gene>
<dbReference type="Proteomes" id="UP001457898">
    <property type="component" value="Unassembled WGS sequence"/>
</dbReference>
<evidence type="ECO:0000313" key="1">
    <source>
        <dbReference type="EMBL" id="MEQ2432125.1"/>
    </source>
</evidence>
<reference evidence="1 2" key="1">
    <citation type="submission" date="2024-03" db="EMBL/GenBank/DDBJ databases">
        <title>Human intestinal bacterial collection.</title>
        <authorList>
            <person name="Pauvert C."/>
            <person name="Hitch T.C.A."/>
            <person name="Clavel T."/>
        </authorList>
    </citation>
    <scope>NUCLEOTIDE SEQUENCE [LARGE SCALE GENOMIC DNA]</scope>
    <source>
        <strain evidence="1 2">CLA-SR-H028</strain>
    </source>
</reference>
<evidence type="ECO:0000313" key="2">
    <source>
        <dbReference type="Proteomes" id="UP001457898"/>
    </source>
</evidence>